<dbReference type="PANTHER" id="PTHR47027">
    <property type="entry name" value="REVERSE TRANSCRIPTASE DOMAIN-CONTAINING PROTEIN"/>
    <property type="match status" value="1"/>
</dbReference>
<dbReference type="EMBL" id="CAKXAJ010025178">
    <property type="protein sequence ID" value="CAH2236041.1"/>
    <property type="molecule type" value="Genomic_DNA"/>
</dbReference>
<reference evidence="1" key="1">
    <citation type="submission" date="2022-03" db="EMBL/GenBank/DDBJ databases">
        <authorList>
            <person name="Lindestad O."/>
        </authorList>
    </citation>
    <scope>NUCLEOTIDE SEQUENCE</scope>
</reference>
<organism evidence="1 2">
    <name type="scientific">Pararge aegeria aegeria</name>
    <dbReference type="NCBI Taxonomy" id="348720"/>
    <lineage>
        <taxon>Eukaryota</taxon>
        <taxon>Metazoa</taxon>
        <taxon>Ecdysozoa</taxon>
        <taxon>Arthropoda</taxon>
        <taxon>Hexapoda</taxon>
        <taxon>Insecta</taxon>
        <taxon>Pterygota</taxon>
        <taxon>Neoptera</taxon>
        <taxon>Endopterygota</taxon>
        <taxon>Lepidoptera</taxon>
        <taxon>Glossata</taxon>
        <taxon>Ditrysia</taxon>
        <taxon>Papilionoidea</taxon>
        <taxon>Nymphalidae</taxon>
        <taxon>Satyrinae</taxon>
        <taxon>Satyrini</taxon>
        <taxon>Parargina</taxon>
        <taxon>Pararge</taxon>
    </lineage>
</organism>
<gene>
    <name evidence="1" type="primary">jg7332</name>
    <name evidence="1" type="ORF">PAEG_LOCUS13536</name>
</gene>
<comment type="caution">
    <text evidence="1">The sequence shown here is derived from an EMBL/GenBank/DDBJ whole genome shotgun (WGS) entry which is preliminary data.</text>
</comment>
<keyword evidence="2" id="KW-1185">Reference proteome</keyword>
<sequence length="248" mass="29010">MSILLKKLESESEDLGLSINRSKTKLMVVDRSSKLSNICSIQDIDTVETYTYLGSLISSDGSCVSEIKRRIAIAKDAMLRLTNIWKNRSITNRTKLRLVQALIFPIFLYGVETWTVRARERQRIDAFEMWCWRRMLRIPWTAKRTNVSILSQLKIKTRLSTICLQRILSYFGHITRRGNESIEKLIVVGNVEGKRPRGRSPTRWSDQLRETGARTFYNAIQMAKDRTRWREILYDKITRHTSDHDPQS</sequence>
<dbReference type="OrthoDB" id="425681at2759"/>
<proteinExistence type="predicted"/>
<evidence type="ECO:0000313" key="1">
    <source>
        <dbReference type="EMBL" id="CAH2236041.1"/>
    </source>
</evidence>
<protein>
    <submittedName>
        <fullName evidence="1">Jg7332 protein</fullName>
    </submittedName>
</protein>
<evidence type="ECO:0000313" key="2">
    <source>
        <dbReference type="Proteomes" id="UP000838756"/>
    </source>
</evidence>
<dbReference type="PANTHER" id="PTHR47027:SF8">
    <property type="entry name" value="RIBONUCLEASE H"/>
    <property type="match status" value="1"/>
</dbReference>
<accession>A0A8S4RFV8</accession>
<name>A0A8S4RFV8_9NEOP</name>
<dbReference type="AlphaFoldDB" id="A0A8S4RFV8"/>
<dbReference type="Proteomes" id="UP000838756">
    <property type="component" value="Unassembled WGS sequence"/>
</dbReference>